<organism evidence="2 3">
    <name type="scientific">Oldenlandia corymbosa var. corymbosa</name>
    <dbReference type="NCBI Taxonomy" id="529605"/>
    <lineage>
        <taxon>Eukaryota</taxon>
        <taxon>Viridiplantae</taxon>
        <taxon>Streptophyta</taxon>
        <taxon>Embryophyta</taxon>
        <taxon>Tracheophyta</taxon>
        <taxon>Spermatophyta</taxon>
        <taxon>Magnoliopsida</taxon>
        <taxon>eudicotyledons</taxon>
        <taxon>Gunneridae</taxon>
        <taxon>Pentapetalae</taxon>
        <taxon>asterids</taxon>
        <taxon>lamiids</taxon>
        <taxon>Gentianales</taxon>
        <taxon>Rubiaceae</taxon>
        <taxon>Rubioideae</taxon>
        <taxon>Spermacoceae</taxon>
        <taxon>Hedyotis-Oldenlandia complex</taxon>
        <taxon>Oldenlandia</taxon>
    </lineage>
</organism>
<keyword evidence="1" id="KW-0812">Transmembrane</keyword>
<dbReference type="EMBL" id="OX459123">
    <property type="protein sequence ID" value="CAI9111188.1"/>
    <property type="molecule type" value="Genomic_DNA"/>
</dbReference>
<accession>A0AAV1DTE5</accession>
<evidence type="ECO:0000256" key="1">
    <source>
        <dbReference type="SAM" id="Phobius"/>
    </source>
</evidence>
<feature type="transmembrane region" description="Helical" evidence="1">
    <location>
        <begin position="227"/>
        <end position="248"/>
    </location>
</feature>
<keyword evidence="1" id="KW-1133">Transmembrane helix</keyword>
<feature type="transmembrane region" description="Helical" evidence="1">
    <location>
        <begin position="115"/>
        <end position="136"/>
    </location>
</feature>
<sequence>MPLLMIEDTTSLSYWLNWRALLCSLWVLTPMLVAIYILWKYERPTKHSESDTEPLRDQRSRILSDDDACWKPCIEAIPASLLLLYRLISFCLLLVALSFDVAAHGAALFHYYTQWTFTLVTVYFGLGSLLSLYGCCQHNRNAFGQSKFYGEDTEKGLYGPLVSEGATNGNTVERLGGKRKVSDPHCAGFLSCIFQILFQMTAGAVMLTDSVYWFVIFPFINIKNYEMSFLTVVAHSLNAILLFGDAALNSLAIRTIMLCSLMSALRPQLDGFLNLTGVQGDGHDYVDELHITGL</sequence>
<keyword evidence="1" id="KW-0472">Membrane</keyword>
<evidence type="ECO:0000313" key="2">
    <source>
        <dbReference type="EMBL" id="CAI9111188.1"/>
    </source>
</evidence>
<feature type="transmembrane region" description="Helical" evidence="1">
    <location>
        <begin position="87"/>
        <end position="109"/>
    </location>
</feature>
<feature type="transmembrane region" description="Helical" evidence="1">
    <location>
        <begin position="187"/>
        <end position="207"/>
    </location>
</feature>
<dbReference type="AlphaFoldDB" id="A0AAV1DTE5"/>
<protein>
    <submittedName>
        <fullName evidence="2">OLC1v1011344C1</fullName>
    </submittedName>
</protein>
<dbReference type="PANTHER" id="PTHR12242">
    <property type="entry name" value="OS02G0130600 PROTEIN-RELATED"/>
    <property type="match status" value="1"/>
</dbReference>
<dbReference type="Proteomes" id="UP001161247">
    <property type="component" value="Chromosome 6"/>
</dbReference>
<keyword evidence="3" id="KW-1185">Reference proteome</keyword>
<feature type="transmembrane region" description="Helical" evidence="1">
    <location>
        <begin position="18"/>
        <end position="39"/>
    </location>
</feature>
<dbReference type="GO" id="GO:0016020">
    <property type="term" value="C:membrane"/>
    <property type="evidence" value="ECO:0007669"/>
    <property type="project" value="TreeGrafter"/>
</dbReference>
<name>A0AAV1DTE5_OLDCO</name>
<dbReference type="PANTHER" id="PTHR12242:SF29">
    <property type="entry name" value="TRANSMEMBRANE PROTEIN"/>
    <property type="match status" value="1"/>
</dbReference>
<proteinExistence type="predicted"/>
<evidence type="ECO:0000313" key="3">
    <source>
        <dbReference type="Proteomes" id="UP001161247"/>
    </source>
</evidence>
<reference evidence="2" key="1">
    <citation type="submission" date="2023-03" db="EMBL/GenBank/DDBJ databases">
        <authorList>
            <person name="Julca I."/>
        </authorList>
    </citation>
    <scope>NUCLEOTIDE SEQUENCE</scope>
</reference>
<gene>
    <name evidence="2" type="ORF">OLC1_LOCUS18663</name>
</gene>